<feature type="region of interest" description="Disordered" evidence="1">
    <location>
        <begin position="286"/>
        <end position="305"/>
    </location>
</feature>
<evidence type="ECO:0000313" key="2">
    <source>
        <dbReference type="EMBL" id="CCH47161.1"/>
    </source>
</evidence>
<accession>K0KVA4</accession>
<keyword evidence="3" id="KW-1185">Reference proteome</keyword>
<dbReference type="HOGENOM" id="CLU_077213_0_0_1"/>
<evidence type="ECO:0000313" key="3">
    <source>
        <dbReference type="Proteomes" id="UP000009328"/>
    </source>
</evidence>
<reference evidence="2 3" key="1">
    <citation type="journal article" date="2012" name="Eukaryot. Cell">
        <title>Draft genome sequence of Wickerhamomyces ciferrii NRRL Y-1031 F-60-10.</title>
        <authorList>
            <person name="Schneider J."/>
            <person name="Andrea H."/>
            <person name="Blom J."/>
            <person name="Jaenicke S."/>
            <person name="Ruckert C."/>
            <person name="Schorsch C."/>
            <person name="Szczepanowski R."/>
            <person name="Farwick M."/>
            <person name="Goesmann A."/>
            <person name="Puhler A."/>
            <person name="Schaffer S."/>
            <person name="Tauch A."/>
            <person name="Kohler T."/>
            <person name="Brinkrolf K."/>
        </authorList>
    </citation>
    <scope>NUCLEOTIDE SEQUENCE [LARGE SCALE GENOMIC DNA]</scope>
    <source>
        <strain evidence="3">ATCC 14091 / BCRC 22168 / CBS 111 / JCM 3599 / NBRC 0793 / NRRL Y-1031 F-60-10</strain>
    </source>
</reference>
<comment type="caution">
    <text evidence="2">The sequence shown here is derived from an EMBL/GenBank/DDBJ whole genome shotgun (WGS) entry which is preliminary data.</text>
</comment>
<evidence type="ECO:0000256" key="1">
    <source>
        <dbReference type="SAM" id="MobiDB-lite"/>
    </source>
</evidence>
<dbReference type="EMBL" id="CAIF01000349">
    <property type="protein sequence ID" value="CCH47161.1"/>
    <property type="molecule type" value="Genomic_DNA"/>
</dbReference>
<organism evidence="2 3">
    <name type="scientific">Wickerhamomyces ciferrii (strain ATCC 14091 / BCRC 22168 / CBS 111 / JCM 3599 / NBRC 0793 / NRRL Y-1031 F-60-10)</name>
    <name type="common">Yeast</name>
    <name type="synonym">Pichia ciferrii</name>
    <dbReference type="NCBI Taxonomy" id="1206466"/>
    <lineage>
        <taxon>Eukaryota</taxon>
        <taxon>Fungi</taxon>
        <taxon>Dikarya</taxon>
        <taxon>Ascomycota</taxon>
        <taxon>Saccharomycotina</taxon>
        <taxon>Saccharomycetes</taxon>
        <taxon>Phaffomycetales</taxon>
        <taxon>Wickerhamomycetaceae</taxon>
        <taxon>Wickerhamomyces</taxon>
    </lineage>
</organism>
<protein>
    <submittedName>
        <fullName evidence="2">Uncharacterized protein</fullName>
    </submittedName>
</protein>
<gene>
    <name evidence="2" type="ORF">BN7_6781</name>
</gene>
<dbReference type="Proteomes" id="UP000009328">
    <property type="component" value="Unassembled WGS sequence"/>
</dbReference>
<proteinExistence type="predicted"/>
<name>K0KVA4_WICCF</name>
<sequence>MADSNRGYTKLLNLTDEELMGTLCLEPRFKDGDSQHTAILNCQSDRFLGALFDSRTSFEFKSKEIFHIVEPQYVEYKQFAVKLKLRNHPTNTLCEKDIKDIRVYLDGCIFEHCFTVLMKPDLNISQVLTYLNKFDTALKSDREIDDYTSKINSERLPRFLIAVETPEFFRIFCKLLNFYSNTIEARANYTARPQELIGKVIQKQNSKHIDIKGTIPHRNCVYFFQKKNEYKGFFESCFDFERAINKDCFKRLSNAYGKIDFDNPDACDDMYFTVYDMKTGNDEIKVSSNENTLEEDPELPKYSRY</sequence>
<dbReference type="AlphaFoldDB" id="K0KVA4"/>
<dbReference type="InParanoid" id="K0KVA4"/>